<dbReference type="GO" id="GO:0005524">
    <property type="term" value="F:ATP binding"/>
    <property type="evidence" value="ECO:0007669"/>
    <property type="project" value="UniProtKB-KW"/>
</dbReference>
<evidence type="ECO:0000256" key="1">
    <source>
        <dbReference type="ARBA" id="ARBA00022527"/>
    </source>
</evidence>
<keyword evidence="3" id="KW-0547">Nucleotide-binding</keyword>
<evidence type="ECO:0000313" key="7">
    <source>
        <dbReference type="Proteomes" id="UP000269396"/>
    </source>
</evidence>
<keyword evidence="2" id="KW-0808">Transferase</keyword>
<keyword evidence="7" id="KW-1185">Reference proteome</keyword>
<dbReference type="GO" id="GO:0043065">
    <property type="term" value="P:positive regulation of apoptotic process"/>
    <property type="evidence" value="ECO:0007669"/>
    <property type="project" value="TreeGrafter"/>
</dbReference>
<evidence type="ECO:0000256" key="2">
    <source>
        <dbReference type="ARBA" id="ARBA00022679"/>
    </source>
</evidence>
<dbReference type="STRING" id="31246.A0A183P3M7"/>
<organism evidence="6 7">
    <name type="scientific">Schistosoma mattheei</name>
    <dbReference type="NCBI Taxonomy" id="31246"/>
    <lineage>
        <taxon>Eukaryota</taxon>
        <taxon>Metazoa</taxon>
        <taxon>Spiralia</taxon>
        <taxon>Lophotrochozoa</taxon>
        <taxon>Platyhelminthes</taxon>
        <taxon>Trematoda</taxon>
        <taxon>Digenea</taxon>
        <taxon>Strigeidida</taxon>
        <taxon>Schistosomatoidea</taxon>
        <taxon>Schistosomatidae</taxon>
        <taxon>Schistosoma</taxon>
    </lineage>
</organism>
<keyword evidence="1" id="KW-0723">Serine/threonine-protein kinase</keyword>
<reference evidence="6 7" key="1">
    <citation type="submission" date="2018-11" db="EMBL/GenBank/DDBJ databases">
        <authorList>
            <consortium name="Pathogen Informatics"/>
        </authorList>
    </citation>
    <scope>NUCLEOTIDE SEQUENCE [LARGE SCALE GENOMIC DNA]</scope>
    <source>
        <strain>Denwood</strain>
        <strain evidence="7">Zambia</strain>
    </source>
</reference>
<evidence type="ECO:0000256" key="5">
    <source>
        <dbReference type="ARBA" id="ARBA00022840"/>
    </source>
</evidence>
<dbReference type="Proteomes" id="UP000269396">
    <property type="component" value="Unassembled WGS sequence"/>
</dbReference>
<evidence type="ECO:0000256" key="4">
    <source>
        <dbReference type="ARBA" id="ARBA00022777"/>
    </source>
</evidence>
<protein>
    <submittedName>
        <fullName evidence="6">Uncharacterized protein</fullName>
    </submittedName>
</protein>
<proteinExistence type="predicted"/>
<dbReference type="InterPro" id="IPR011009">
    <property type="entry name" value="Kinase-like_dom_sf"/>
</dbReference>
<evidence type="ECO:0000313" key="6">
    <source>
        <dbReference type="EMBL" id="VDP47438.1"/>
    </source>
</evidence>
<accession>A0A183P3M7</accession>
<dbReference type="PANTHER" id="PTHR24342:SF12">
    <property type="entry name" value="DEATH-ASSOCIATED PROTEIN KINASE RELATED"/>
    <property type="match status" value="1"/>
</dbReference>
<dbReference type="GO" id="GO:0004674">
    <property type="term" value="F:protein serine/threonine kinase activity"/>
    <property type="evidence" value="ECO:0007669"/>
    <property type="project" value="UniProtKB-KW"/>
</dbReference>
<keyword evidence="5" id="KW-0067">ATP-binding</keyword>
<dbReference type="EMBL" id="UZAL01029326">
    <property type="protein sequence ID" value="VDP47438.1"/>
    <property type="molecule type" value="Genomic_DNA"/>
</dbReference>
<evidence type="ECO:0000256" key="3">
    <source>
        <dbReference type="ARBA" id="ARBA00022741"/>
    </source>
</evidence>
<dbReference type="SUPFAM" id="SSF56112">
    <property type="entry name" value="Protein kinase-like (PK-like)"/>
    <property type="match status" value="1"/>
</dbReference>
<dbReference type="AlphaFoldDB" id="A0A183P3M7"/>
<dbReference type="Gene3D" id="1.10.510.10">
    <property type="entry name" value="Transferase(Phosphotransferase) domain 1"/>
    <property type="match status" value="1"/>
</dbReference>
<sequence>MMLRDHRSVGVLTYYLLTGISPFLGEDKYITMQNITHNTITYPDSFFNNRSPDSIDFIQRLLQRSPT</sequence>
<gene>
    <name evidence="6" type="ORF">SMTD_LOCUS8963</name>
</gene>
<keyword evidence="4" id="KW-0418">Kinase</keyword>
<dbReference type="GO" id="GO:0005634">
    <property type="term" value="C:nucleus"/>
    <property type="evidence" value="ECO:0007669"/>
    <property type="project" value="TreeGrafter"/>
</dbReference>
<name>A0A183P3M7_9TREM</name>
<dbReference type="GO" id="GO:0035556">
    <property type="term" value="P:intracellular signal transduction"/>
    <property type="evidence" value="ECO:0007669"/>
    <property type="project" value="TreeGrafter"/>
</dbReference>
<dbReference type="PANTHER" id="PTHR24342">
    <property type="entry name" value="SERINE/THREONINE-PROTEIN KINASE 17"/>
    <property type="match status" value="1"/>
</dbReference>